<comment type="caution">
    <text evidence="1">The sequence shown here is derived from an EMBL/GenBank/DDBJ whole genome shotgun (WGS) entry which is preliminary data.</text>
</comment>
<dbReference type="Proteomes" id="UP000094444">
    <property type="component" value="Unassembled WGS sequence"/>
</dbReference>
<evidence type="ECO:0000313" key="1">
    <source>
        <dbReference type="EMBL" id="POS73018.1"/>
    </source>
</evidence>
<gene>
    <name evidence="1" type="ORF">DHEL01_v208592</name>
</gene>
<accession>A0A2P5HRX9</accession>
<keyword evidence="2" id="KW-1185">Reference proteome</keyword>
<reference evidence="1" key="1">
    <citation type="submission" date="2017-09" db="EMBL/GenBank/DDBJ databases">
        <title>Polyketide synthases of a Diaporthe helianthi virulent isolate.</title>
        <authorList>
            <person name="Baroncelli R."/>
        </authorList>
    </citation>
    <scope>NUCLEOTIDE SEQUENCE [LARGE SCALE GENOMIC DNA]</scope>
    <source>
        <strain evidence="1">7/96</strain>
    </source>
</reference>
<dbReference type="SUPFAM" id="SSF56112">
    <property type="entry name" value="Protein kinase-like (PK-like)"/>
    <property type="match status" value="1"/>
</dbReference>
<dbReference type="InterPro" id="IPR011009">
    <property type="entry name" value="Kinase-like_dom_sf"/>
</dbReference>
<protein>
    <recommendedName>
        <fullName evidence="3">Protein kinase domain-containing protein</fullName>
    </recommendedName>
</protein>
<dbReference type="EMBL" id="MAVT02000878">
    <property type="protein sequence ID" value="POS73018.1"/>
    <property type="molecule type" value="Genomic_DNA"/>
</dbReference>
<name>A0A2P5HRX9_DIAHE</name>
<dbReference type="InParanoid" id="A0A2P5HRX9"/>
<organism evidence="1 2">
    <name type="scientific">Diaporthe helianthi</name>
    <dbReference type="NCBI Taxonomy" id="158607"/>
    <lineage>
        <taxon>Eukaryota</taxon>
        <taxon>Fungi</taxon>
        <taxon>Dikarya</taxon>
        <taxon>Ascomycota</taxon>
        <taxon>Pezizomycotina</taxon>
        <taxon>Sordariomycetes</taxon>
        <taxon>Sordariomycetidae</taxon>
        <taxon>Diaporthales</taxon>
        <taxon>Diaporthaceae</taxon>
        <taxon>Diaporthe</taxon>
    </lineage>
</organism>
<sequence>MPPPDPHKPNCPYLPGFGVDISAHVAPLPFGGDYPTSSYPWRTEEWLNSVSQTKHVVTHPPLETPPPTKPRTARLIVTRSLAIGNARGAQILLCLITPCGEAPCREDENMAPFEAVAKIYDPLYYCFSSDIGNYPCDTVLRADLDYAKEVAAYKCLTRAGQTGSFAPAYFGSWSFSLPMSYNGGTYQRSIRLVLIEYLSGICMKDLFVKNGPYQIDATHLSEDYRLRVLAMLLDGVAKQRHVGLDQRDLAPRNVFLIPPPKLTRETTPGLTQELPQEPPQRVVLIDYNAATVWELTKHGKQAVQLARLPPNPMKRFWNTCFSDLVGWAPTVLSEFDARCFQEWLLHEFGGEKKVLYEPVLEELEFYEPYKEGLEAMPVE</sequence>
<dbReference type="OrthoDB" id="4267316at2759"/>
<evidence type="ECO:0008006" key="3">
    <source>
        <dbReference type="Google" id="ProtNLM"/>
    </source>
</evidence>
<dbReference type="AlphaFoldDB" id="A0A2P5HRX9"/>
<evidence type="ECO:0000313" key="2">
    <source>
        <dbReference type="Proteomes" id="UP000094444"/>
    </source>
</evidence>
<proteinExistence type="predicted"/>